<evidence type="ECO:0008006" key="4">
    <source>
        <dbReference type="Google" id="ProtNLM"/>
    </source>
</evidence>
<feature type="transmembrane region" description="Helical" evidence="1">
    <location>
        <begin position="74"/>
        <end position="103"/>
    </location>
</feature>
<feature type="transmembrane region" description="Helical" evidence="1">
    <location>
        <begin position="269"/>
        <end position="290"/>
    </location>
</feature>
<evidence type="ECO:0000313" key="3">
    <source>
        <dbReference type="Proteomes" id="UP000605990"/>
    </source>
</evidence>
<comment type="caution">
    <text evidence="2">The sequence shown here is derived from an EMBL/GenBank/DDBJ whole genome shotgun (WGS) entry which is preliminary data.</text>
</comment>
<organism evidence="2 3">
    <name type="scientific">Flavobacterium bernardetii</name>
    <dbReference type="NCBI Taxonomy" id="2813823"/>
    <lineage>
        <taxon>Bacteria</taxon>
        <taxon>Pseudomonadati</taxon>
        <taxon>Bacteroidota</taxon>
        <taxon>Flavobacteriia</taxon>
        <taxon>Flavobacteriales</taxon>
        <taxon>Flavobacteriaceae</taxon>
        <taxon>Flavobacterium</taxon>
    </lineage>
</organism>
<evidence type="ECO:0000256" key="1">
    <source>
        <dbReference type="SAM" id="Phobius"/>
    </source>
</evidence>
<keyword evidence="3" id="KW-1185">Reference proteome</keyword>
<feature type="transmembrane region" description="Helical" evidence="1">
    <location>
        <begin position="51"/>
        <end position="67"/>
    </location>
</feature>
<feature type="transmembrane region" description="Helical" evidence="1">
    <location>
        <begin position="12"/>
        <end position="31"/>
    </location>
</feature>
<protein>
    <recommendedName>
        <fullName evidence="4">O-antigen ligase domain-containing protein</fullName>
    </recommendedName>
</protein>
<feature type="transmembrane region" description="Helical" evidence="1">
    <location>
        <begin position="230"/>
        <end position="249"/>
    </location>
</feature>
<accession>A0ABR7IYL8</accession>
<sequence>MKLKTFDYLIKCGFVLALIHNVLVVITILRFTTLSVAKIRDYCGYFNDFEPYILLLILFNEQFNIVLSKQKKQLYCLIIGVSIFFYLSRTNFIQFVILLLAIKGYLIVNKKSLKIILYVLSFSLIGYSLIYQYNPRRNGKAFDEFLYKIKITPYEAFKTKINEDDWKDFNDNFRSFENIKTFNQVFNGEVQPAITGNGLGATVDIGRRMWTNDGTFVRYYPVLHNAFSTVLLKSGLLGILIYCLSIYYVGEKKFKNLNNSVVNNINLLLFGSAIFLIFSSWVFMGFYLKLDNKSIIIGMLIAYREFIANKLDKRIV</sequence>
<dbReference type="EMBL" id="JACRUN010000004">
    <property type="protein sequence ID" value="MBC5834865.1"/>
    <property type="molecule type" value="Genomic_DNA"/>
</dbReference>
<proteinExistence type="predicted"/>
<keyword evidence="1" id="KW-1133">Transmembrane helix</keyword>
<dbReference type="Proteomes" id="UP000605990">
    <property type="component" value="Unassembled WGS sequence"/>
</dbReference>
<keyword evidence="1" id="KW-0812">Transmembrane</keyword>
<keyword evidence="1" id="KW-0472">Membrane</keyword>
<feature type="transmembrane region" description="Helical" evidence="1">
    <location>
        <begin position="115"/>
        <end position="133"/>
    </location>
</feature>
<evidence type="ECO:0000313" key="2">
    <source>
        <dbReference type="EMBL" id="MBC5834865.1"/>
    </source>
</evidence>
<reference evidence="2 3" key="1">
    <citation type="submission" date="2020-08" db="EMBL/GenBank/DDBJ databases">
        <title>Description of novel Flavobacterium F-408 isolate.</title>
        <authorList>
            <person name="Saticioglu I.B."/>
            <person name="Duman M."/>
            <person name="Altun S."/>
        </authorList>
    </citation>
    <scope>NUCLEOTIDE SEQUENCE [LARGE SCALE GENOMIC DNA]</scope>
    <source>
        <strain evidence="2 3">F-408</strain>
    </source>
</reference>
<gene>
    <name evidence="2" type="ORF">H8R27_08200</name>
</gene>
<dbReference type="RefSeq" id="WP_166128550.1">
    <property type="nucleotide sequence ID" value="NZ_JAANOQ010000005.1"/>
</dbReference>
<name>A0ABR7IYL8_9FLAO</name>